<evidence type="ECO:0000256" key="4">
    <source>
        <dbReference type="ARBA" id="ARBA00022801"/>
    </source>
</evidence>
<comment type="similarity">
    <text evidence="2">Belongs to the YkuD family.</text>
</comment>
<keyword evidence="7 9" id="KW-0961">Cell wall biogenesis/degradation</keyword>
<dbReference type="EMBL" id="CP106878">
    <property type="protein sequence ID" value="WAA10477.1"/>
    <property type="molecule type" value="Genomic_DNA"/>
</dbReference>
<proteinExistence type="inferred from homology"/>
<evidence type="ECO:0000256" key="6">
    <source>
        <dbReference type="ARBA" id="ARBA00022984"/>
    </source>
</evidence>
<feature type="domain" description="L,D-TPase catalytic" evidence="10">
    <location>
        <begin position="28"/>
        <end position="152"/>
    </location>
</feature>
<evidence type="ECO:0000256" key="5">
    <source>
        <dbReference type="ARBA" id="ARBA00022960"/>
    </source>
</evidence>
<keyword evidence="4" id="KW-0378">Hydrolase</keyword>
<keyword evidence="12" id="KW-1185">Reference proteome</keyword>
<evidence type="ECO:0000256" key="2">
    <source>
        <dbReference type="ARBA" id="ARBA00005992"/>
    </source>
</evidence>
<sequence length="169" mass="18613">MDSIVKLLLAFTLSPLWPLGENPLPGDPFLIVNKQTNEVAFIHEGRVQEIFPAATGKTPQLTPEGMFTITVKAINPYYRRKNIPGGSPKNPLGARWIGFDAMDSNGRIYGLHGTNNPSSIGGYVSEGCIRLTNEDIIYLYDQIPLGTKIYITTTSDNFEKIAKEKGAIE</sequence>
<keyword evidence="6 9" id="KW-0573">Peptidoglycan synthesis</keyword>
<comment type="pathway">
    <text evidence="1 9">Cell wall biogenesis; peptidoglycan biosynthesis.</text>
</comment>
<accession>A0A9E8LVZ4</accession>
<organism evidence="11 12">
    <name type="scientific">Fervidibacillus albus</name>
    <dbReference type="NCBI Taxonomy" id="2980026"/>
    <lineage>
        <taxon>Bacteria</taxon>
        <taxon>Bacillati</taxon>
        <taxon>Bacillota</taxon>
        <taxon>Bacilli</taxon>
        <taxon>Bacillales</taxon>
        <taxon>Bacillaceae</taxon>
        <taxon>Fervidibacillus</taxon>
    </lineage>
</organism>
<dbReference type="InterPro" id="IPR050979">
    <property type="entry name" value="LD-transpeptidase"/>
</dbReference>
<dbReference type="GO" id="GO:0005576">
    <property type="term" value="C:extracellular region"/>
    <property type="evidence" value="ECO:0007669"/>
    <property type="project" value="TreeGrafter"/>
</dbReference>
<evidence type="ECO:0000313" key="11">
    <source>
        <dbReference type="EMBL" id="WAA10477.1"/>
    </source>
</evidence>
<dbReference type="AlphaFoldDB" id="A0A9E8LVZ4"/>
<dbReference type="Gene3D" id="2.40.440.10">
    <property type="entry name" value="L,D-transpeptidase catalytic domain-like"/>
    <property type="match status" value="1"/>
</dbReference>
<dbReference type="GO" id="GO:0008360">
    <property type="term" value="P:regulation of cell shape"/>
    <property type="evidence" value="ECO:0007669"/>
    <property type="project" value="UniProtKB-UniRule"/>
</dbReference>
<evidence type="ECO:0000256" key="3">
    <source>
        <dbReference type="ARBA" id="ARBA00022679"/>
    </source>
</evidence>
<dbReference type="GO" id="GO:0018104">
    <property type="term" value="P:peptidoglycan-protein cross-linking"/>
    <property type="evidence" value="ECO:0007669"/>
    <property type="project" value="TreeGrafter"/>
</dbReference>
<evidence type="ECO:0000256" key="9">
    <source>
        <dbReference type="PROSITE-ProRule" id="PRU01373"/>
    </source>
</evidence>
<feature type="active site" description="Nucleophile" evidence="9">
    <location>
        <position position="128"/>
    </location>
</feature>
<evidence type="ECO:0000256" key="1">
    <source>
        <dbReference type="ARBA" id="ARBA00004752"/>
    </source>
</evidence>
<keyword evidence="5 9" id="KW-0133">Cell shape</keyword>
<name>A0A9E8LVZ4_9BACI</name>
<dbReference type="GO" id="GO:0071555">
    <property type="term" value="P:cell wall organization"/>
    <property type="evidence" value="ECO:0007669"/>
    <property type="project" value="UniProtKB-UniRule"/>
</dbReference>
<dbReference type="PANTHER" id="PTHR30582:SF4">
    <property type="entry name" value="L,D-TRANSPEPTIDASE YQJB-RELATED"/>
    <property type="match status" value="1"/>
</dbReference>
<evidence type="ECO:0000259" key="10">
    <source>
        <dbReference type="PROSITE" id="PS52029"/>
    </source>
</evidence>
<dbReference type="SUPFAM" id="SSF141523">
    <property type="entry name" value="L,D-transpeptidase catalytic domain-like"/>
    <property type="match status" value="1"/>
</dbReference>
<keyword evidence="3" id="KW-0808">Transferase</keyword>
<dbReference type="Pfam" id="PF03734">
    <property type="entry name" value="YkuD"/>
    <property type="match status" value="1"/>
</dbReference>
<evidence type="ECO:0000256" key="7">
    <source>
        <dbReference type="ARBA" id="ARBA00023316"/>
    </source>
</evidence>
<gene>
    <name evidence="11" type="ORF">OE104_03890</name>
</gene>
<dbReference type="CDD" id="cd16913">
    <property type="entry name" value="YkuD_like"/>
    <property type="match status" value="1"/>
</dbReference>
<reference evidence="11" key="1">
    <citation type="submission" date="2022-09" db="EMBL/GenBank/DDBJ databases">
        <title>Complete Genomes of Fervidibacillus albus and Fervidibacillus halotolerans isolated from tidal flat sediments.</title>
        <authorList>
            <person name="Kwon K.K."/>
            <person name="Yang S.-H."/>
            <person name="Park M.J."/>
            <person name="Oh H.-M."/>
        </authorList>
    </citation>
    <scope>NUCLEOTIDE SEQUENCE</scope>
    <source>
        <strain evidence="11">MEBiC13591</strain>
    </source>
</reference>
<dbReference type="KEGG" id="faf:OE104_03890"/>
<dbReference type="GO" id="GO:0071972">
    <property type="term" value="F:peptidoglycan L,D-transpeptidase activity"/>
    <property type="evidence" value="ECO:0007669"/>
    <property type="project" value="TreeGrafter"/>
</dbReference>
<evidence type="ECO:0000256" key="8">
    <source>
        <dbReference type="ARBA" id="ARBA00060592"/>
    </source>
</evidence>
<dbReference type="FunFam" id="2.40.440.10:FF:000003">
    <property type="entry name" value="L,D-transpeptidase YciB"/>
    <property type="match status" value="1"/>
</dbReference>
<feature type="active site" description="Proton donor/acceptor" evidence="9">
    <location>
        <position position="112"/>
    </location>
</feature>
<dbReference type="RefSeq" id="WP_275418268.1">
    <property type="nucleotide sequence ID" value="NZ_CP106878.1"/>
</dbReference>
<dbReference type="PROSITE" id="PS52029">
    <property type="entry name" value="LD_TPASE"/>
    <property type="match status" value="1"/>
</dbReference>
<dbReference type="GO" id="GO:0016740">
    <property type="term" value="F:transferase activity"/>
    <property type="evidence" value="ECO:0007669"/>
    <property type="project" value="UniProtKB-KW"/>
</dbReference>
<dbReference type="InterPro" id="IPR038063">
    <property type="entry name" value="Transpep_catalytic_dom"/>
</dbReference>
<protein>
    <submittedName>
        <fullName evidence="11">L,D-transpeptidase</fullName>
    </submittedName>
</protein>
<dbReference type="InterPro" id="IPR005490">
    <property type="entry name" value="LD_TPept_cat_dom"/>
</dbReference>
<comment type="pathway">
    <text evidence="8">Glycan biosynthesis.</text>
</comment>
<dbReference type="Proteomes" id="UP001164718">
    <property type="component" value="Chromosome"/>
</dbReference>
<evidence type="ECO:0000313" key="12">
    <source>
        <dbReference type="Proteomes" id="UP001164718"/>
    </source>
</evidence>
<dbReference type="PANTHER" id="PTHR30582">
    <property type="entry name" value="L,D-TRANSPEPTIDASE"/>
    <property type="match status" value="1"/>
</dbReference>